<dbReference type="InterPro" id="IPR040463">
    <property type="entry name" value="BAP29/BAP31_N"/>
</dbReference>
<feature type="domain" description="Bap31/Bap29 cytoplasmic coiled-coil" evidence="8">
    <location>
        <begin position="536"/>
        <end position="583"/>
    </location>
</feature>
<protein>
    <recommendedName>
        <fullName evidence="11">Endoplasmic reticulum transmembrane protein</fullName>
    </recommendedName>
</protein>
<dbReference type="GO" id="GO:0006367">
    <property type="term" value="P:transcription initiation at RNA polymerase II promoter"/>
    <property type="evidence" value="ECO:0007669"/>
    <property type="project" value="InterPro"/>
</dbReference>
<name>A0AAV9NFY6_9EURO</name>
<feature type="transmembrane region" description="Helical" evidence="6">
    <location>
        <begin position="379"/>
        <end position="399"/>
    </location>
</feature>
<keyword evidence="10" id="KW-1185">Reference proteome</keyword>
<dbReference type="GeneID" id="89969512"/>
<feature type="region of interest" description="Disordered" evidence="5">
    <location>
        <begin position="543"/>
        <end position="585"/>
    </location>
</feature>
<feature type="compositionally biased region" description="Basic and acidic residues" evidence="5">
    <location>
        <begin position="543"/>
        <end position="553"/>
    </location>
</feature>
<dbReference type="Pfam" id="PF05529">
    <property type="entry name" value="Bap31"/>
    <property type="match status" value="1"/>
</dbReference>
<dbReference type="GO" id="GO:0005672">
    <property type="term" value="C:transcription factor TFIIA complex"/>
    <property type="evidence" value="ECO:0007669"/>
    <property type="project" value="InterPro"/>
</dbReference>
<dbReference type="CDD" id="cd07976">
    <property type="entry name" value="TFIIA_alpha_beta_like"/>
    <property type="match status" value="1"/>
</dbReference>
<keyword evidence="6" id="KW-0472">Membrane</keyword>
<dbReference type="SUPFAM" id="SSF47396">
    <property type="entry name" value="Transcription factor IIA (TFIIA), alpha-helical domain"/>
    <property type="match status" value="1"/>
</dbReference>
<dbReference type="RefSeq" id="XP_064707174.1">
    <property type="nucleotide sequence ID" value="XM_064844916.1"/>
</dbReference>
<evidence type="ECO:0000313" key="9">
    <source>
        <dbReference type="EMBL" id="KAK5054401.1"/>
    </source>
</evidence>
<dbReference type="SMART" id="SM01371">
    <property type="entry name" value="TFIIA"/>
    <property type="match status" value="1"/>
</dbReference>
<dbReference type="Pfam" id="PF18035">
    <property type="entry name" value="Bap31_Bap29_C"/>
    <property type="match status" value="1"/>
</dbReference>
<dbReference type="SUPFAM" id="SSF50784">
    <property type="entry name" value="Transcription factor IIA (TFIIA), beta-barrel domain"/>
    <property type="match status" value="1"/>
</dbReference>
<dbReference type="PANTHER" id="PTHR12694">
    <property type="entry name" value="TRANSCRIPTION INITIATION FACTOR IIA SUBUNIT 1"/>
    <property type="match status" value="1"/>
</dbReference>
<evidence type="ECO:0000256" key="3">
    <source>
        <dbReference type="ARBA" id="ARBA00023163"/>
    </source>
</evidence>
<evidence type="ECO:0000259" key="7">
    <source>
        <dbReference type="Pfam" id="PF05529"/>
    </source>
</evidence>
<dbReference type="InterPro" id="IPR004855">
    <property type="entry name" value="TFIIA_asu/bsu"/>
</dbReference>
<keyword evidence="6" id="KW-1133">Transmembrane helix</keyword>
<feature type="region of interest" description="Disordered" evidence="5">
    <location>
        <begin position="73"/>
        <end position="135"/>
    </location>
</feature>
<evidence type="ECO:0000259" key="8">
    <source>
        <dbReference type="Pfam" id="PF18035"/>
    </source>
</evidence>
<organism evidence="9 10">
    <name type="scientific">Exophiala bonariae</name>
    <dbReference type="NCBI Taxonomy" id="1690606"/>
    <lineage>
        <taxon>Eukaryota</taxon>
        <taxon>Fungi</taxon>
        <taxon>Dikarya</taxon>
        <taxon>Ascomycota</taxon>
        <taxon>Pezizomycotina</taxon>
        <taxon>Eurotiomycetes</taxon>
        <taxon>Chaetothyriomycetidae</taxon>
        <taxon>Chaetothyriales</taxon>
        <taxon>Herpotrichiellaceae</taxon>
        <taxon>Exophiala</taxon>
    </lineage>
</organism>
<comment type="subcellular location">
    <subcellularLocation>
        <location evidence="1">Nucleus</location>
    </subcellularLocation>
</comment>
<dbReference type="PANTHER" id="PTHR12694:SF8">
    <property type="entry name" value="TRANSCRIPTION INITIATION FACTOR IIA SUBUNIT 1"/>
    <property type="match status" value="1"/>
</dbReference>
<feature type="transmembrane region" description="Helical" evidence="6">
    <location>
        <begin position="481"/>
        <end position="505"/>
    </location>
</feature>
<dbReference type="AlphaFoldDB" id="A0AAV9NFY6"/>
<dbReference type="EMBL" id="JAVRRD010000010">
    <property type="protein sequence ID" value="KAK5054401.1"/>
    <property type="molecule type" value="Genomic_DNA"/>
</dbReference>
<sequence length="585" mass="64495">MSKATVGEVYAKVINDVCDHSRQDFEEGGVELATLDLLRSEWQKKLSSLKVAQLPWDPPPMPVKEQTLPSNAKAIPQTLPSNGNTVNSPPPQQAPSAAPLKGESSSAFPTQLPPPQNYQVPSFPQGQPLTARERAAQSLHDNFGHRAGAQIAQLQSNQPRVPIQPAGSPTSNFIKQEEGSAPLSGVQDYHNGVPQQSAAPIQASQTDGAGEAHDEWTAEYLRRKALFNNRGAEADRLMKTQFMAKQQEMEGGGLLLSLDERTTLHKKALHRANELQVSGTTASPTGQPSSIARAQGDAAGDDDDDVDDEDAINSDLDDPDDLAANEEDGENTDQVMLCTYDKVQRVKNKWKCTLKDGVLRVEGNEYVFHKGQAAVKHPVFVLLVAEMALFVALIIPLPYAAKRKLFNFISESPLVAKLQYGMKITFIFILILFVDSVNRVYRVQVEMALLAKDSSGVGRAAAVGSERMEVQARKFYSQRNMYLTGFTLFLSLILNRTYGMILDVLRLEEKVKMYEGDKDAGGKEGEKLGHRYRADQIGELKKQLDQKDRDLQAMKKQAQGLQKEYDSLSTKYNQTNPGDGNKKSN</sequence>
<keyword evidence="3" id="KW-0804">Transcription</keyword>
<feature type="compositionally biased region" description="Polar residues" evidence="5">
    <location>
        <begin position="117"/>
        <end position="128"/>
    </location>
</feature>
<dbReference type="InterPro" id="IPR041672">
    <property type="entry name" value="Bap31/Bap29_C"/>
</dbReference>
<evidence type="ECO:0000256" key="6">
    <source>
        <dbReference type="SAM" id="Phobius"/>
    </source>
</evidence>
<dbReference type="Gene3D" id="1.20.5.110">
    <property type="match status" value="1"/>
</dbReference>
<feature type="compositionally biased region" description="Polar residues" evidence="5">
    <location>
        <begin position="567"/>
        <end position="578"/>
    </location>
</feature>
<proteinExistence type="inferred from homology"/>
<dbReference type="InterPro" id="IPR009088">
    <property type="entry name" value="TFIIA_b-brl"/>
</dbReference>
<gene>
    <name evidence="9" type="ORF">LTR84_001291</name>
</gene>
<feature type="region of interest" description="Disordered" evidence="5">
    <location>
        <begin position="272"/>
        <end position="329"/>
    </location>
</feature>
<keyword evidence="6" id="KW-0812">Transmembrane</keyword>
<evidence type="ECO:0000256" key="4">
    <source>
        <dbReference type="ARBA" id="ARBA00023242"/>
    </source>
</evidence>
<feature type="domain" description="BAP29/BAP31 transmembrane" evidence="7">
    <location>
        <begin position="379"/>
        <end position="512"/>
    </location>
</feature>
<feature type="compositionally biased region" description="Polar residues" evidence="5">
    <location>
        <begin position="275"/>
        <end position="290"/>
    </location>
</feature>
<dbReference type="Gene3D" id="1.10.287.100">
    <property type="match status" value="1"/>
</dbReference>
<keyword evidence="4" id="KW-0539">Nucleus</keyword>
<feature type="compositionally biased region" description="Acidic residues" evidence="5">
    <location>
        <begin position="299"/>
        <end position="329"/>
    </location>
</feature>
<evidence type="ECO:0000256" key="2">
    <source>
        <dbReference type="ARBA" id="ARBA00010059"/>
    </source>
</evidence>
<evidence type="ECO:0000256" key="5">
    <source>
        <dbReference type="SAM" id="MobiDB-lite"/>
    </source>
</evidence>
<reference evidence="9 10" key="1">
    <citation type="submission" date="2023-08" db="EMBL/GenBank/DDBJ databases">
        <title>Black Yeasts Isolated from many extreme environments.</title>
        <authorList>
            <person name="Coleine C."/>
            <person name="Stajich J.E."/>
            <person name="Selbmann L."/>
        </authorList>
    </citation>
    <scope>NUCLEOTIDE SEQUENCE [LARGE SCALE GENOMIC DNA]</scope>
    <source>
        <strain evidence="9 10">CCFEE 5792</strain>
    </source>
</reference>
<accession>A0AAV9NFY6</accession>
<feature type="compositionally biased region" description="Polar residues" evidence="5">
    <location>
        <begin position="78"/>
        <end position="87"/>
    </location>
</feature>
<dbReference type="Pfam" id="PF03153">
    <property type="entry name" value="TFIIA"/>
    <property type="match status" value="1"/>
</dbReference>
<evidence type="ECO:0008006" key="11">
    <source>
        <dbReference type="Google" id="ProtNLM"/>
    </source>
</evidence>
<comment type="caution">
    <text evidence="9">The sequence shown here is derived from an EMBL/GenBank/DDBJ whole genome shotgun (WGS) entry which is preliminary data.</text>
</comment>
<evidence type="ECO:0000313" key="10">
    <source>
        <dbReference type="Proteomes" id="UP001358417"/>
    </source>
</evidence>
<dbReference type="Proteomes" id="UP001358417">
    <property type="component" value="Unassembled WGS sequence"/>
</dbReference>
<feature type="transmembrane region" description="Helical" evidence="6">
    <location>
        <begin position="420"/>
        <end position="441"/>
    </location>
</feature>
<evidence type="ECO:0000256" key="1">
    <source>
        <dbReference type="ARBA" id="ARBA00004123"/>
    </source>
</evidence>
<dbReference type="Gene3D" id="2.30.18.10">
    <property type="entry name" value="Transcription factor IIA (TFIIA), beta-barrel domain"/>
    <property type="match status" value="1"/>
</dbReference>
<comment type="similarity">
    <text evidence="2">Belongs to the TFIIA subunit 1 family.</text>
</comment>